<reference evidence="4 5" key="1">
    <citation type="journal article" date="2013" name="Environ. Microbiol.">
        <title>Complete genome, catabolic sub-proteomes and key-metabolites of Desulfobacula toluolica Tol2, a marine, aromatic compound-degrading, sulfate-reducing bacterium.</title>
        <authorList>
            <person name="Wohlbrand L."/>
            <person name="Jacob J.H."/>
            <person name="Kube M."/>
            <person name="Mussmann M."/>
            <person name="Jarling R."/>
            <person name="Beck A."/>
            <person name="Amann R."/>
            <person name="Wilkes H."/>
            <person name="Reinhardt R."/>
            <person name="Rabus R."/>
        </authorList>
    </citation>
    <scope>NUCLEOTIDE SEQUENCE [LARGE SCALE GENOMIC DNA]</scope>
    <source>
        <strain evidence="5">DSM 7467 / Tol2</strain>
    </source>
</reference>
<dbReference type="AlphaFoldDB" id="K0NGL1"/>
<evidence type="ECO:0000256" key="2">
    <source>
        <dbReference type="SAM" id="Phobius"/>
    </source>
</evidence>
<feature type="transmembrane region" description="Helical" evidence="2">
    <location>
        <begin position="51"/>
        <end position="69"/>
    </location>
</feature>
<dbReference type="GO" id="GO:0016740">
    <property type="term" value="F:transferase activity"/>
    <property type="evidence" value="ECO:0007669"/>
    <property type="project" value="UniProtKB-KW"/>
</dbReference>
<dbReference type="InterPro" id="IPR051203">
    <property type="entry name" value="Polysaccharide_Synthase-Rel"/>
</dbReference>
<dbReference type="Pfam" id="PF02719">
    <property type="entry name" value="Polysacc_synt_2"/>
    <property type="match status" value="1"/>
</dbReference>
<feature type="transmembrane region" description="Helical" evidence="2">
    <location>
        <begin position="108"/>
        <end position="132"/>
    </location>
</feature>
<feature type="transmembrane region" description="Helical" evidence="2">
    <location>
        <begin position="12"/>
        <end position="31"/>
    </location>
</feature>
<protein>
    <submittedName>
        <fullName evidence="4">Polysaccharide biosynthesis protein</fullName>
        <ecNumber evidence="4">2.7.8.-</ecNumber>
    </submittedName>
</protein>
<keyword evidence="2" id="KW-0472">Membrane</keyword>
<accession>K0NGL1</accession>
<dbReference type="PATRIC" id="fig|651182.5.peg.965"/>
<dbReference type="HOGENOM" id="CLU_013560_5_0_7"/>
<dbReference type="EC" id="2.7.8.-" evidence="4"/>
<keyword evidence="2" id="KW-0812">Transmembrane</keyword>
<dbReference type="SUPFAM" id="SSF51735">
    <property type="entry name" value="NAD(P)-binding Rossmann-fold domains"/>
    <property type="match status" value="2"/>
</dbReference>
<dbReference type="InterPro" id="IPR036291">
    <property type="entry name" value="NAD(P)-bd_dom_sf"/>
</dbReference>
<evidence type="ECO:0000313" key="5">
    <source>
        <dbReference type="Proteomes" id="UP000007347"/>
    </source>
</evidence>
<feature type="domain" description="Polysaccharide biosynthesis protein CapD-like" evidence="3">
    <location>
        <begin position="297"/>
        <end position="579"/>
    </location>
</feature>
<dbReference type="Gene3D" id="3.40.50.720">
    <property type="entry name" value="NAD(P)-binding Rossmann-like Domain"/>
    <property type="match status" value="2"/>
</dbReference>
<organism evidence="4 5">
    <name type="scientific">Desulfobacula toluolica (strain DSM 7467 / Tol2)</name>
    <dbReference type="NCBI Taxonomy" id="651182"/>
    <lineage>
        <taxon>Bacteria</taxon>
        <taxon>Pseudomonadati</taxon>
        <taxon>Thermodesulfobacteriota</taxon>
        <taxon>Desulfobacteria</taxon>
        <taxon>Desulfobacterales</taxon>
        <taxon>Desulfobacteraceae</taxon>
        <taxon>Desulfobacula</taxon>
    </lineage>
</organism>
<feature type="transmembrane region" description="Helical" evidence="2">
    <location>
        <begin position="81"/>
        <end position="102"/>
    </location>
</feature>
<dbReference type="STRING" id="651182.TOL2_C08050"/>
<dbReference type="PANTHER" id="PTHR43318:SF1">
    <property type="entry name" value="POLYSACCHARIDE BIOSYNTHESIS PROTEIN EPSC-RELATED"/>
    <property type="match status" value="1"/>
</dbReference>
<dbReference type="InterPro" id="IPR003869">
    <property type="entry name" value="Polysac_CapD-like"/>
</dbReference>
<keyword evidence="5" id="KW-1185">Reference proteome</keyword>
<evidence type="ECO:0000313" key="4">
    <source>
        <dbReference type="EMBL" id="CCK78973.1"/>
    </source>
</evidence>
<dbReference type="PANTHER" id="PTHR43318">
    <property type="entry name" value="UDP-N-ACETYLGLUCOSAMINE 4,6-DEHYDRATASE"/>
    <property type="match status" value="1"/>
</dbReference>
<comment type="similarity">
    <text evidence="1">Belongs to the polysaccharide synthase family.</text>
</comment>
<sequence>MFIQLKNPNFYIIFFLDLILFSTAFFFAYLFRFEFILDRSMLNQMLQMLPLVLIVKAAAFFFMGLYKGMFRYVGISDSLKLFRGTVLSSLIIIAIILIMKRFQGYSRAVFLIDGVLTFLFTGGLRISIRFLFKEYMSKQENKSGFNMFKKNKDVMPVLIYGAGNSGEKLYREIVENPRLNYDIKGFGDDNKKKQGRAIHGVPVLGGVEQLSGIKEKHKIREVLIAMPSSTGQQMRRVVDECKACALPFKTLPGMGELINGKVSVKVLRDVSYKDLLRRKPVELDTDKISGYINDKIVLVTGAGGSIGSELCRQIIKFQPRQLVLLDVSEPNLYSIQMELKHRAGYQRYATVLGQIQDEDLIDGVMQRYQPQVIFHAAAYKHVPMLERNPWQAVSNNIRGNQVMLEKALEYGVGHFVLVSTDKAVRPTNIMGASKRVCELLVQSYMGNGTRMMAVRFGNVVGSSGSVIPLFREQIERGGPVTVTHPEVTRYFMTIPEASQLILQAGTQGQGGETFILEMGTPIKIADMARDLIRLSGKEPDDDIEIQFTGLRQGEKLYEELITEGEGIVPTPHEKIMVLKANGDWNGLGTQQAFRNQLLTQLNDLYTTALLHDVQGIRQKMKEIVPEYEVQNSTCVL</sequence>
<keyword evidence="2" id="KW-1133">Transmembrane helix</keyword>
<proteinExistence type="inferred from homology"/>
<dbReference type="Pfam" id="PF13727">
    <property type="entry name" value="CoA_binding_3"/>
    <property type="match status" value="1"/>
</dbReference>
<name>K0NGL1_DESTT</name>
<dbReference type="KEGG" id="dto:TOL2_C08050"/>
<evidence type="ECO:0000256" key="1">
    <source>
        <dbReference type="ARBA" id="ARBA00007430"/>
    </source>
</evidence>
<keyword evidence="4" id="KW-0808">Transferase</keyword>
<dbReference type="Proteomes" id="UP000007347">
    <property type="component" value="Chromosome"/>
</dbReference>
<evidence type="ECO:0000259" key="3">
    <source>
        <dbReference type="Pfam" id="PF02719"/>
    </source>
</evidence>
<dbReference type="EMBL" id="FO203503">
    <property type="protein sequence ID" value="CCK78973.1"/>
    <property type="molecule type" value="Genomic_DNA"/>
</dbReference>
<dbReference type="OrthoDB" id="9769113at2"/>
<dbReference type="RefSeq" id="WP_014956325.1">
    <property type="nucleotide sequence ID" value="NC_018645.1"/>
</dbReference>
<dbReference type="CDD" id="cd05237">
    <property type="entry name" value="UDP_invert_4-6DH_SDR_e"/>
    <property type="match status" value="1"/>
</dbReference>
<gene>
    <name evidence="4" type="ordered locus">TOL2_C08050</name>
</gene>